<evidence type="ECO:0000256" key="1">
    <source>
        <dbReference type="SAM" id="Phobius"/>
    </source>
</evidence>
<keyword evidence="1" id="KW-1133">Transmembrane helix</keyword>
<accession>A0A6G0TXT7</accession>
<name>A0A6G0TXT7_APHGL</name>
<dbReference type="AlphaFoldDB" id="A0A6G0TXT7"/>
<evidence type="ECO:0000313" key="2">
    <source>
        <dbReference type="EMBL" id="KAE9541109.1"/>
    </source>
</evidence>
<keyword evidence="1" id="KW-0812">Transmembrane</keyword>
<organism evidence="2 3">
    <name type="scientific">Aphis glycines</name>
    <name type="common">Soybean aphid</name>
    <dbReference type="NCBI Taxonomy" id="307491"/>
    <lineage>
        <taxon>Eukaryota</taxon>
        <taxon>Metazoa</taxon>
        <taxon>Ecdysozoa</taxon>
        <taxon>Arthropoda</taxon>
        <taxon>Hexapoda</taxon>
        <taxon>Insecta</taxon>
        <taxon>Pterygota</taxon>
        <taxon>Neoptera</taxon>
        <taxon>Paraneoptera</taxon>
        <taxon>Hemiptera</taxon>
        <taxon>Sternorrhyncha</taxon>
        <taxon>Aphidomorpha</taxon>
        <taxon>Aphidoidea</taxon>
        <taxon>Aphididae</taxon>
        <taxon>Aphidini</taxon>
        <taxon>Aphis</taxon>
        <taxon>Aphis</taxon>
    </lineage>
</organism>
<protein>
    <submittedName>
        <fullName evidence="2">Uncharacterized protein</fullName>
    </submittedName>
</protein>
<dbReference type="Proteomes" id="UP000475862">
    <property type="component" value="Unassembled WGS sequence"/>
</dbReference>
<evidence type="ECO:0000313" key="3">
    <source>
        <dbReference type="Proteomes" id="UP000475862"/>
    </source>
</evidence>
<gene>
    <name evidence="2" type="ORF">AGLY_004354</name>
</gene>
<proteinExistence type="predicted"/>
<keyword evidence="1" id="KW-0472">Membrane</keyword>
<keyword evidence="3" id="KW-1185">Reference proteome</keyword>
<feature type="transmembrane region" description="Helical" evidence="1">
    <location>
        <begin position="26"/>
        <end position="45"/>
    </location>
</feature>
<comment type="caution">
    <text evidence="2">The sequence shown here is derived from an EMBL/GenBank/DDBJ whole genome shotgun (WGS) entry which is preliminary data.</text>
</comment>
<dbReference type="EMBL" id="VYZN01000013">
    <property type="protein sequence ID" value="KAE9541109.1"/>
    <property type="molecule type" value="Genomic_DNA"/>
</dbReference>
<feature type="transmembrane region" description="Helical" evidence="1">
    <location>
        <begin position="77"/>
        <end position="96"/>
    </location>
</feature>
<sequence length="281" mass="32906">MENLVPNFQNLVIKEKIFTIFQPQNYLQIFAILTYFIFWSSKIFLPTLQKKIHIKIENFSVFELQPYKKIDSIENWLCVKIPVFPLFFFLFFSIFLKTVGKCLLFISIMHQEYSLFHWKPPPKFEIEALFRLVMLYTDTKTKKIKTYIIVKSIHSLLRLESKRFFQYIFYHTFKNLNSCLIANTHSGLKWSDKHILPPLYILAVLPSSSGNAISGAVEGNTKPIIISCFIILNILEVLKIKKQILCGHKSTSRGPAFVFSRGIDDRAFLVFSMILKQSYVH</sequence>
<reference evidence="2 3" key="1">
    <citation type="submission" date="2019-08" db="EMBL/GenBank/DDBJ databases">
        <title>The genome of the soybean aphid Biotype 1, its phylome, world population structure and adaptation to the North American continent.</title>
        <authorList>
            <person name="Giordano R."/>
            <person name="Donthu R.K."/>
            <person name="Hernandez A.G."/>
            <person name="Wright C.L."/>
            <person name="Zimin A.V."/>
        </authorList>
    </citation>
    <scope>NUCLEOTIDE SEQUENCE [LARGE SCALE GENOMIC DNA]</scope>
    <source>
        <tissue evidence="2">Whole aphids</tissue>
    </source>
</reference>